<organism evidence="1">
    <name type="scientific">marine sediment metagenome</name>
    <dbReference type="NCBI Taxonomy" id="412755"/>
    <lineage>
        <taxon>unclassified sequences</taxon>
        <taxon>metagenomes</taxon>
        <taxon>ecological metagenomes</taxon>
    </lineage>
</organism>
<gene>
    <name evidence="1" type="ORF">LCGC14_0124490</name>
</gene>
<evidence type="ECO:0000313" key="1">
    <source>
        <dbReference type="EMBL" id="KKO00675.1"/>
    </source>
</evidence>
<dbReference type="AlphaFoldDB" id="A0A0F9V9J3"/>
<name>A0A0F9V9J3_9ZZZZ</name>
<accession>A0A0F9V9J3</accession>
<comment type="caution">
    <text evidence="1">The sequence shown here is derived from an EMBL/GenBank/DDBJ whole genome shotgun (WGS) entry which is preliminary data.</text>
</comment>
<proteinExistence type="predicted"/>
<protein>
    <submittedName>
        <fullName evidence="1">Uncharacterized protein</fullName>
    </submittedName>
</protein>
<dbReference type="EMBL" id="LAZR01000039">
    <property type="protein sequence ID" value="KKO00675.1"/>
    <property type="molecule type" value="Genomic_DNA"/>
</dbReference>
<dbReference type="InterPro" id="IPR017853">
    <property type="entry name" value="GH"/>
</dbReference>
<reference evidence="1" key="1">
    <citation type="journal article" date="2015" name="Nature">
        <title>Complex archaea that bridge the gap between prokaryotes and eukaryotes.</title>
        <authorList>
            <person name="Spang A."/>
            <person name="Saw J.H."/>
            <person name="Jorgensen S.L."/>
            <person name="Zaremba-Niedzwiedzka K."/>
            <person name="Martijn J."/>
            <person name="Lind A.E."/>
            <person name="van Eijk R."/>
            <person name="Schleper C."/>
            <person name="Guy L."/>
            <person name="Ettema T.J."/>
        </authorList>
    </citation>
    <scope>NUCLEOTIDE SEQUENCE</scope>
</reference>
<dbReference type="SUPFAM" id="SSF51445">
    <property type="entry name" value="(Trans)glycosidases"/>
    <property type="match status" value="1"/>
</dbReference>
<sequence length="421" mass="48253">MDRGVFPVTFHNYSPWGSPAGGPWAVKDWVDLGITVGRMPGYDPEKDKKEDVLAILDACAEAGIMCFVTDRTCSMGRMFELNGDEDAYRRGLERSLKDFGDHPALFGYDAGDEPAHDKVQMAYRTYAIQREMAPHLTPFMSCAGYSPAGAAWMGLRSYRRYIDRLVEGSDPLLLFHGSYAICANEPEAIDMHFLTYKMYNDAMLRHNHLPLWTTLLCTGHYTYSCPTADELGWQINISACLGQKGLAWFNVYTHRQEENYRWPPINEFGERTHTFEWLSYHLRRLQNTFGPTLLKLDWQQAYHIGAPRWGGFPNTIDSEYVKGVRVQECDKFPLLVSEFEDADGRPYVGVLNNSREGYGQVVISWHGQPKVYKIGWQGEETPHRKYFDHNNPKNATMETGPWMAPGQMELYRIEPDAAERL</sequence>